<proteinExistence type="predicted"/>
<name>A0A7J8T6W2_GOSDV</name>
<protein>
    <recommendedName>
        <fullName evidence="3">RNase H type-1 domain-containing protein</fullName>
    </recommendedName>
</protein>
<gene>
    <name evidence="1" type="ORF">Godav_029249</name>
</gene>
<keyword evidence="2" id="KW-1185">Reference proteome</keyword>
<dbReference type="EMBL" id="JABFAC010236893">
    <property type="protein sequence ID" value="MBA0634089.1"/>
    <property type="molecule type" value="Genomic_DNA"/>
</dbReference>
<comment type="caution">
    <text evidence="1">The sequence shown here is derived from an EMBL/GenBank/DDBJ whole genome shotgun (WGS) entry which is preliminary data.</text>
</comment>
<evidence type="ECO:0008006" key="3">
    <source>
        <dbReference type="Google" id="ProtNLM"/>
    </source>
</evidence>
<reference evidence="1 2" key="1">
    <citation type="journal article" date="2019" name="Genome Biol. Evol.">
        <title>Insights into the evolution of the New World diploid cottons (Gossypium, subgenus Houzingenia) based on genome sequencing.</title>
        <authorList>
            <person name="Grover C.E."/>
            <person name="Arick M.A. 2nd"/>
            <person name="Thrash A."/>
            <person name="Conover J.L."/>
            <person name="Sanders W.S."/>
            <person name="Peterson D.G."/>
            <person name="Frelichowski J.E."/>
            <person name="Scheffler J.A."/>
            <person name="Scheffler B.E."/>
            <person name="Wendel J.F."/>
        </authorList>
    </citation>
    <scope>NUCLEOTIDE SEQUENCE [LARGE SCALE GENOMIC DNA]</scope>
    <source>
        <strain evidence="1">27</strain>
        <tissue evidence="1">Leaf</tissue>
    </source>
</reference>
<evidence type="ECO:0000313" key="1">
    <source>
        <dbReference type="EMBL" id="MBA0634089.1"/>
    </source>
</evidence>
<accession>A0A7J8T6W2</accession>
<organism evidence="1 2">
    <name type="scientific">Gossypium davidsonii</name>
    <name type="common">Davidson's cotton</name>
    <name type="synonym">Gossypium klotzschianum subsp. davidsonii</name>
    <dbReference type="NCBI Taxonomy" id="34287"/>
    <lineage>
        <taxon>Eukaryota</taxon>
        <taxon>Viridiplantae</taxon>
        <taxon>Streptophyta</taxon>
        <taxon>Embryophyta</taxon>
        <taxon>Tracheophyta</taxon>
        <taxon>Spermatophyta</taxon>
        <taxon>Magnoliopsida</taxon>
        <taxon>eudicotyledons</taxon>
        <taxon>Gunneridae</taxon>
        <taxon>Pentapetalae</taxon>
        <taxon>rosids</taxon>
        <taxon>malvids</taxon>
        <taxon>Malvales</taxon>
        <taxon>Malvaceae</taxon>
        <taxon>Malvoideae</taxon>
        <taxon>Gossypium</taxon>
    </lineage>
</organism>
<dbReference type="Proteomes" id="UP000593561">
    <property type="component" value="Unassembled WGS sequence"/>
</dbReference>
<dbReference type="AlphaFoldDB" id="A0A7J8T6W2"/>
<evidence type="ECO:0000313" key="2">
    <source>
        <dbReference type="Proteomes" id="UP000593561"/>
    </source>
</evidence>
<sequence>MILQQLDGLNLSLDQGFKYILIQMDSCKAVNAIQKAFVGDSKSVLIRRTHQLLSRVLHWSIQHPSR</sequence>